<organism evidence="1 2">
    <name type="scientific">Silvimonas terrae</name>
    <dbReference type="NCBI Taxonomy" id="300266"/>
    <lineage>
        <taxon>Bacteria</taxon>
        <taxon>Pseudomonadati</taxon>
        <taxon>Pseudomonadota</taxon>
        <taxon>Betaproteobacteria</taxon>
        <taxon>Neisseriales</taxon>
        <taxon>Chitinibacteraceae</taxon>
        <taxon>Silvimonas</taxon>
    </lineage>
</organism>
<dbReference type="PANTHER" id="PTHR34986:SF1">
    <property type="entry name" value="PROTEIN YIAL"/>
    <property type="match status" value="1"/>
</dbReference>
<evidence type="ECO:0000313" key="1">
    <source>
        <dbReference type="EMBL" id="MBB5193563.1"/>
    </source>
</evidence>
<dbReference type="RefSeq" id="WP_184103287.1">
    <property type="nucleotide sequence ID" value="NZ_JACHHN010000012.1"/>
</dbReference>
<accession>A0A840RN17</accession>
<evidence type="ECO:0000313" key="2">
    <source>
        <dbReference type="Proteomes" id="UP000543030"/>
    </source>
</evidence>
<gene>
    <name evidence="1" type="ORF">HNQ50_004321</name>
</gene>
<sequence length="168" mass="18781">MFSGHVSNLGELAWIYPAPIARALARLRDEDFAAMKPGRYELEGSDMILQVLDLQTRPYMENRPEVHRRYVDVQFLVSGAEIIRVVTDTGQNRVVENLLAERDILFYEDAANETQLLMQPGSFAVFFPHDVHRPNCAVDQPGPIRKVVIKVAMSLNNGCASSAGGLPR</sequence>
<dbReference type="EMBL" id="JACHHN010000012">
    <property type="protein sequence ID" value="MBB5193563.1"/>
    <property type="molecule type" value="Genomic_DNA"/>
</dbReference>
<dbReference type="AlphaFoldDB" id="A0A840RN17"/>
<dbReference type="PANTHER" id="PTHR34986">
    <property type="entry name" value="EVOLVED BETA-GALACTOSIDASE SUBUNIT BETA"/>
    <property type="match status" value="1"/>
</dbReference>
<reference evidence="1 2" key="1">
    <citation type="submission" date="2020-08" db="EMBL/GenBank/DDBJ databases">
        <title>Genomic Encyclopedia of Type Strains, Phase IV (KMG-IV): sequencing the most valuable type-strain genomes for metagenomic binning, comparative biology and taxonomic classification.</title>
        <authorList>
            <person name="Goeker M."/>
        </authorList>
    </citation>
    <scope>NUCLEOTIDE SEQUENCE [LARGE SCALE GENOMIC DNA]</scope>
    <source>
        <strain evidence="1 2">DSM 18233</strain>
    </source>
</reference>
<dbReference type="GO" id="GO:0005829">
    <property type="term" value="C:cytosol"/>
    <property type="evidence" value="ECO:0007669"/>
    <property type="project" value="TreeGrafter"/>
</dbReference>
<keyword evidence="2" id="KW-1185">Reference proteome</keyword>
<dbReference type="Proteomes" id="UP000543030">
    <property type="component" value="Unassembled WGS sequence"/>
</dbReference>
<protein>
    <submittedName>
        <fullName evidence="1">YhcH/YjgK/YiaL family protein</fullName>
    </submittedName>
</protein>
<dbReference type="Gene3D" id="2.60.120.370">
    <property type="entry name" value="YhcH/YjgK/YiaL"/>
    <property type="match status" value="1"/>
</dbReference>
<proteinExistence type="predicted"/>
<name>A0A840RN17_9NEIS</name>
<dbReference type="SUPFAM" id="SSF51197">
    <property type="entry name" value="Clavaminate synthase-like"/>
    <property type="match status" value="1"/>
</dbReference>
<dbReference type="InterPro" id="IPR037012">
    <property type="entry name" value="NanQ/TabA/YiaL_sf"/>
</dbReference>
<dbReference type="Pfam" id="PF04074">
    <property type="entry name" value="DUF386"/>
    <property type="match status" value="1"/>
</dbReference>
<comment type="caution">
    <text evidence="1">The sequence shown here is derived from an EMBL/GenBank/DDBJ whole genome shotgun (WGS) entry which is preliminary data.</text>
</comment>
<dbReference type="InterPro" id="IPR004375">
    <property type="entry name" value="NanQ/TabA/YiaL"/>
</dbReference>
<dbReference type="NCBIfam" id="TIGR00022">
    <property type="entry name" value="YhcH/YjgK/YiaL family protein"/>
    <property type="match status" value="1"/>
</dbReference>